<dbReference type="RefSeq" id="WP_141451472.1">
    <property type="nucleotide sequence ID" value="NZ_CP038143.1"/>
</dbReference>
<sequence length="285" mass="30623">MKRKYFWLLGMCGAVLGSTAFSAMPARADGGCQGVALQDYTPPPKSALAPLKAGQLILDLSEGTGDPDGTPLAYEVPEGESYPASDFRLLNCHVVRHFKSSESDPGYTLVPNDALVGSMAEPRLPQTPSAQPSTSVLSGLWKDSDGFGNIQLPELIYTSGTNIIEIDGVFSSRRSINASVEANLDSGLFACNRDYPVTLKFGNGAVFTSRNATCVQTRMMVVGFEPSDRLGAAVEASLPVELVQDHTVLKLQAQGIAADIARFRWQIDPARNTAFFNKMLLPGKF</sequence>
<evidence type="ECO:0000313" key="2">
    <source>
        <dbReference type="EMBL" id="TPW34181.1"/>
    </source>
</evidence>
<organism evidence="2 3">
    <name type="scientific">Oecophyllibacter saccharovorans</name>
    <dbReference type="NCBI Taxonomy" id="2558360"/>
    <lineage>
        <taxon>Bacteria</taxon>
        <taxon>Pseudomonadati</taxon>
        <taxon>Pseudomonadota</taxon>
        <taxon>Alphaproteobacteria</taxon>
        <taxon>Acetobacterales</taxon>
        <taxon>Acetobacteraceae</taxon>
        <taxon>Oecophyllibacter</taxon>
    </lineage>
</organism>
<feature type="signal peptide" evidence="1">
    <location>
        <begin position="1"/>
        <end position="28"/>
    </location>
</feature>
<reference evidence="2 3" key="1">
    <citation type="submission" date="2019-03" db="EMBL/GenBank/DDBJ databases">
        <title>The complete genome sequence of Neokomagataea sp. Jb2 NBRC113641.</title>
        <authorList>
            <person name="Chua K.-O."/>
            <person name="Chan K.-G."/>
            <person name="See-Too W.-S."/>
        </authorList>
    </citation>
    <scope>NUCLEOTIDE SEQUENCE [LARGE SCALE GENOMIC DNA]</scope>
    <source>
        <strain evidence="2 3">Jb2</strain>
    </source>
</reference>
<dbReference type="OrthoDB" id="9805986at2"/>
<dbReference type="AlphaFoldDB" id="A0A506ULF9"/>
<evidence type="ECO:0000313" key="3">
    <source>
        <dbReference type="Proteomes" id="UP000315037"/>
    </source>
</evidence>
<accession>A0A506ULF9</accession>
<dbReference type="EMBL" id="SORZ01000002">
    <property type="protein sequence ID" value="TPW34181.1"/>
    <property type="molecule type" value="Genomic_DNA"/>
</dbReference>
<dbReference type="Proteomes" id="UP000315037">
    <property type="component" value="Unassembled WGS sequence"/>
</dbReference>
<evidence type="ECO:0000256" key="1">
    <source>
        <dbReference type="SAM" id="SignalP"/>
    </source>
</evidence>
<feature type="chain" id="PRO_5021286642" evidence="1">
    <location>
        <begin position="29"/>
        <end position="285"/>
    </location>
</feature>
<keyword evidence="3" id="KW-1185">Reference proteome</keyword>
<name>A0A506ULF9_9PROT</name>
<gene>
    <name evidence="2" type="ORF">E3202_06585</name>
</gene>
<comment type="caution">
    <text evidence="2">The sequence shown here is derived from an EMBL/GenBank/DDBJ whole genome shotgun (WGS) entry which is preliminary data.</text>
</comment>
<keyword evidence="1" id="KW-0732">Signal</keyword>
<protein>
    <submittedName>
        <fullName evidence="2">Uncharacterized protein</fullName>
    </submittedName>
</protein>
<proteinExistence type="predicted"/>